<gene>
    <name evidence="2" type="ORF">ABENE_21370</name>
</gene>
<evidence type="ECO:0000256" key="1">
    <source>
        <dbReference type="SAM" id="MobiDB-lite"/>
    </source>
</evidence>
<dbReference type="RefSeq" id="WP_018083870.1">
    <property type="nucleotide sequence ID" value="NZ_AQWM01000048.1"/>
</dbReference>
<dbReference type="STRING" id="1121022.GCA_000376105_04191"/>
<sequence>MTSINAMSAYNRPVPVQNAPKVSDPDHDGDNHVRETPGAEASESGRGPATKVTLSPAAQAAMTA</sequence>
<comment type="caution">
    <text evidence="2">The sequence shown here is derived from an EMBL/GenBank/DDBJ whole genome shotgun (WGS) entry which is preliminary data.</text>
</comment>
<dbReference type="AlphaFoldDB" id="V4QRR6"/>
<keyword evidence="3" id="KW-1185">Reference proteome</keyword>
<organism evidence="2 3">
    <name type="scientific">Asticcacaulis benevestitus DSM 16100 = ATCC BAA-896</name>
    <dbReference type="NCBI Taxonomy" id="1121022"/>
    <lineage>
        <taxon>Bacteria</taxon>
        <taxon>Pseudomonadati</taxon>
        <taxon>Pseudomonadota</taxon>
        <taxon>Alphaproteobacteria</taxon>
        <taxon>Caulobacterales</taxon>
        <taxon>Caulobacteraceae</taxon>
        <taxon>Asticcacaulis</taxon>
    </lineage>
</organism>
<evidence type="ECO:0000313" key="3">
    <source>
        <dbReference type="Proteomes" id="UP000017837"/>
    </source>
</evidence>
<reference evidence="2 3" key="1">
    <citation type="journal article" date="2014" name="Nature">
        <title>Sequential evolution of bacterial morphology by co-option of a developmental regulator.</title>
        <authorList>
            <person name="Jiang C."/>
            <person name="Brown P.J."/>
            <person name="Ducret A."/>
            <person name="Brun Y.V."/>
        </authorList>
    </citation>
    <scope>NUCLEOTIDE SEQUENCE [LARGE SCALE GENOMIC DNA]</scope>
    <source>
        <strain evidence="2 3">DSM 16100</strain>
    </source>
</reference>
<proteinExistence type="predicted"/>
<feature type="compositionally biased region" description="Basic and acidic residues" evidence="1">
    <location>
        <begin position="23"/>
        <end position="37"/>
    </location>
</feature>
<dbReference type="Proteomes" id="UP000017837">
    <property type="component" value="Unassembled WGS sequence"/>
</dbReference>
<name>V4QRR6_9CAUL</name>
<evidence type="ECO:0000313" key="2">
    <source>
        <dbReference type="EMBL" id="ESQ81888.1"/>
    </source>
</evidence>
<accession>V4QRR6</accession>
<feature type="region of interest" description="Disordered" evidence="1">
    <location>
        <begin position="1"/>
        <end position="64"/>
    </location>
</feature>
<protein>
    <submittedName>
        <fullName evidence="2">Uncharacterized protein</fullName>
    </submittedName>
</protein>
<dbReference type="PATRIC" id="fig|1121022.4.peg.4378"/>
<dbReference type="EMBL" id="AWGB01000082">
    <property type="protein sequence ID" value="ESQ81888.1"/>
    <property type="molecule type" value="Genomic_DNA"/>
</dbReference>
<dbReference type="OrthoDB" id="9969649at2"/>